<comment type="caution">
    <text evidence="5">The sequence shown here is derived from an EMBL/GenBank/DDBJ whole genome shotgun (WGS) entry which is preliminary data.</text>
</comment>
<proteinExistence type="inferred from homology"/>
<accession>A0A1G2U4D0</accession>
<protein>
    <recommendedName>
        <fullName evidence="2 3">Single-stranded DNA-binding protein</fullName>
        <shortName evidence="2">SSB</shortName>
    </recommendedName>
</protein>
<dbReference type="InterPro" id="IPR012340">
    <property type="entry name" value="NA-bd_OB-fold"/>
</dbReference>
<name>A0A1G2U4D0_9BACT</name>
<evidence type="ECO:0000256" key="2">
    <source>
        <dbReference type="HAMAP-Rule" id="MF_00984"/>
    </source>
</evidence>
<organism evidence="5 6">
    <name type="scientific">Candidatus Zambryskibacteria bacterium RIFCSPLOWO2_01_FULL_45_21</name>
    <dbReference type="NCBI Taxonomy" id="1802761"/>
    <lineage>
        <taxon>Bacteria</taxon>
        <taxon>Candidatus Zambryskiibacteriota</taxon>
    </lineage>
</organism>
<gene>
    <name evidence="5" type="ORF">A3B14_01865</name>
</gene>
<dbReference type="Pfam" id="PF00436">
    <property type="entry name" value="SSB"/>
    <property type="match status" value="1"/>
</dbReference>
<dbReference type="GO" id="GO:0009295">
    <property type="term" value="C:nucleoid"/>
    <property type="evidence" value="ECO:0007669"/>
    <property type="project" value="TreeGrafter"/>
</dbReference>
<dbReference type="GO" id="GO:0003697">
    <property type="term" value="F:single-stranded DNA binding"/>
    <property type="evidence" value="ECO:0007669"/>
    <property type="project" value="UniProtKB-UniRule"/>
</dbReference>
<dbReference type="SUPFAM" id="SSF50249">
    <property type="entry name" value="Nucleic acid-binding proteins"/>
    <property type="match status" value="1"/>
</dbReference>
<comment type="subunit">
    <text evidence="2">Homotetramer.</text>
</comment>
<keyword evidence="1 2" id="KW-0238">DNA-binding</keyword>
<dbReference type="InterPro" id="IPR000424">
    <property type="entry name" value="Primosome_PriB/ssb"/>
</dbReference>
<reference evidence="5 6" key="1">
    <citation type="journal article" date="2016" name="Nat. Commun.">
        <title>Thousands of microbial genomes shed light on interconnected biogeochemical processes in an aquifer system.</title>
        <authorList>
            <person name="Anantharaman K."/>
            <person name="Brown C.T."/>
            <person name="Hug L.A."/>
            <person name="Sharon I."/>
            <person name="Castelle C.J."/>
            <person name="Probst A.J."/>
            <person name="Thomas B.C."/>
            <person name="Singh A."/>
            <person name="Wilkins M.J."/>
            <person name="Karaoz U."/>
            <person name="Brodie E.L."/>
            <person name="Williams K.H."/>
            <person name="Hubbard S.S."/>
            <person name="Banfield J.F."/>
        </authorList>
    </citation>
    <scope>NUCLEOTIDE SEQUENCE [LARGE SCALE GENOMIC DNA]</scope>
</reference>
<dbReference type="PROSITE" id="PS50935">
    <property type="entry name" value="SSB"/>
    <property type="match status" value="1"/>
</dbReference>
<dbReference type="HAMAP" id="MF_00984">
    <property type="entry name" value="SSB"/>
    <property type="match status" value="1"/>
</dbReference>
<dbReference type="PANTHER" id="PTHR10302:SF27">
    <property type="entry name" value="SINGLE-STRANDED DNA-BINDING PROTEIN"/>
    <property type="match status" value="1"/>
</dbReference>
<evidence type="ECO:0000313" key="5">
    <source>
        <dbReference type="EMBL" id="OHB04377.1"/>
    </source>
</evidence>
<comment type="caution">
    <text evidence="2">Lacks conserved residue(s) required for the propagation of feature annotation.</text>
</comment>
<dbReference type="EMBL" id="MHWE01000007">
    <property type="protein sequence ID" value="OHB04377.1"/>
    <property type="molecule type" value="Genomic_DNA"/>
</dbReference>
<dbReference type="AlphaFoldDB" id="A0A1G2U4D0"/>
<evidence type="ECO:0000256" key="1">
    <source>
        <dbReference type="ARBA" id="ARBA00023125"/>
    </source>
</evidence>
<evidence type="ECO:0000313" key="6">
    <source>
        <dbReference type="Proteomes" id="UP000176800"/>
    </source>
</evidence>
<dbReference type="PANTHER" id="PTHR10302">
    <property type="entry name" value="SINGLE-STRANDED DNA-BINDING PROTEIN"/>
    <property type="match status" value="1"/>
</dbReference>
<evidence type="ECO:0000256" key="3">
    <source>
        <dbReference type="PIRNR" id="PIRNR002070"/>
    </source>
</evidence>
<dbReference type="PIRSF" id="PIRSF002070">
    <property type="entry name" value="SSB"/>
    <property type="match status" value="1"/>
</dbReference>
<dbReference type="Proteomes" id="UP000176800">
    <property type="component" value="Unassembled WGS sequence"/>
</dbReference>
<dbReference type="InterPro" id="IPR011344">
    <property type="entry name" value="ssDNA-bd"/>
</dbReference>
<sequence>MYLNKALVIGNLTRDPESRALPSGVQVATFSVATNRVWKDKNGAKQESADFHNVVVFGRQAETVSQYLKKGSSVLVEGRMQTRSWDASDGTKKYRTEIVADRVQFGPRRDGGKADSSIAPAPAVDTKAELDTIEYPADEINPDDIPF</sequence>
<dbReference type="Gene3D" id="2.40.50.140">
    <property type="entry name" value="Nucleic acid-binding proteins"/>
    <property type="match status" value="1"/>
</dbReference>
<dbReference type="GO" id="GO:0006260">
    <property type="term" value="P:DNA replication"/>
    <property type="evidence" value="ECO:0007669"/>
    <property type="project" value="InterPro"/>
</dbReference>
<dbReference type="CDD" id="cd04496">
    <property type="entry name" value="SSB_OBF"/>
    <property type="match status" value="1"/>
</dbReference>
<feature type="region of interest" description="Disordered" evidence="4">
    <location>
        <begin position="105"/>
        <end position="125"/>
    </location>
</feature>
<evidence type="ECO:0000256" key="4">
    <source>
        <dbReference type="SAM" id="MobiDB-lite"/>
    </source>
</evidence>
<dbReference type="NCBIfam" id="TIGR00621">
    <property type="entry name" value="ssb"/>
    <property type="match status" value="1"/>
</dbReference>